<keyword evidence="5" id="KW-0539">Nucleus</keyword>
<evidence type="ECO:0000256" key="6">
    <source>
        <dbReference type="SAM" id="MobiDB-lite"/>
    </source>
</evidence>
<feature type="region of interest" description="Disordered" evidence="6">
    <location>
        <begin position="150"/>
        <end position="193"/>
    </location>
</feature>
<accession>A0A4Q2DTR9</accession>
<evidence type="ECO:0000256" key="3">
    <source>
        <dbReference type="ARBA" id="ARBA00022737"/>
    </source>
</evidence>
<feature type="domain" description="FF" evidence="8">
    <location>
        <begin position="447"/>
        <end position="508"/>
    </location>
</feature>
<dbReference type="STRING" id="2316362.A0A4Q2DTR9"/>
<dbReference type="InterPro" id="IPR002713">
    <property type="entry name" value="FF_domain"/>
</dbReference>
<reference evidence="9 10" key="1">
    <citation type="submission" date="2019-01" db="EMBL/GenBank/DDBJ databases">
        <title>Draft genome sequence of Psathyrella aberdarensis IHI B618.</title>
        <authorList>
            <person name="Buettner E."/>
            <person name="Kellner H."/>
        </authorList>
    </citation>
    <scope>NUCLEOTIDE SEQUENCE [LARGE SCALE GENOMIC DNA]</scope>
    <source>
        <strain evidence="9 10">IHI B618</strain>
    </source>
</reference>
<dbReference type="Pfam" id="PF01846">
    <property type="entry name" value="FF"/>
    <property type="match status" value="3"/>
</dbReference>
<feature type="region of interest" description="Disordered" evidence="6">
    <location>
        <begin position="662"/>
        <end position="847"/>
    </location>
</feature>
<keyword evidence="3" id="KW-0677">Repeat</keyword>
<dbReference type="GO" id="GO:0045292">
    <property type="term" value="P:mRNA cis splicing, via spliceosome"/>
    <property type="evidence" value="ECO:0007669"/>
    <property type="project" value="InterPro"/>
</dbReference>
<evidence type="ECO:0000256" key="5">
    <source>
        <dbReference type="ARBA" id="ARBA00023242"/>
    </source>
</evidence>
<dbReference type="PROSITE" id="PS51676">
    <property type="entry name" value="FF"/>
    <property type="match status" value="1"/>
</dbReference>
<dbReference type="CDD" id="cd00201">
    <property type="entry name" value="WW"/>
    <property type="match status" value="1"/>
</dbReference>
<keyword evidence="10" id="KW-1185">Reference proteome</keyword>
<dbReference type="PANTHER" id="PTHR11864">
    <property type="entry name" value="PRE-MRNA-PROCESSING PROTEIN PRP40"/>
    <property type="match status" value="1"/>
</dbReference>
<dbReference type="SUPFAM" id="SSF51045">
    <property type="entry name" value="WW domain"/>
    <property type="match status" value="1"/>
</dbReference>
<gene>
    <name evidence="9" type="ORF">EST38_g2826</name>
</gene>
<evidence type="ECO:0000259" key="8">
    <source>
        <dbReference type="PROSITE" id="PS51676"/>
    </source>
</evidence>
<dbReference type="PANTHER" id="PTHR11864:SF0">
    <property type="entry name" value="PRP40 PRE-MRNA PROCESSING FACTOR 40 HOMOLOG A (YEAST)"/>
    <property type="match status" value="1"/>
</dbReference>
<keyword evidence="2" id="KW-0507">mRNA processing</keyword>
<dbReference type="OrthoDB" id="187617at2759"/>
<dbReference type="InterPro" id="IPR039726">
    <property type="entry name" value="Prp40-like"/>
</dbReference>
<comment type="subcellular location">
    <subcellularLocation>
        <location evidence="1">Nucleus</location>
    </subcellularLocation>
</comment>
<protein>
    <recommendedName>
        <fullName evidence="11">Pre-mRNA-processing protein PRP40</fullName>
    </recommendedName>
</protein>
<dbReference type="InterPro" id="IPR036020">
    <property type="entry name" value="WW_dom_sf"/>
</dbReference>
<name>A0A4Q2DTR9_9AGAR</name>
<feature type="compositionally biased region" description="Basic and acidic residues" evidence="6">
    <location>
        <begin position="680"/>
        <end position="731"/>
    </location>
</feature>
<evidence type="ECO:0000256" key="2">
    <source>
        <dbReference type="ARBA" id="ARBA00022664"/>
    </source>
</evidence>
<dbReference type="AlphaFoldDB" id="A0A4Q2DTR9"/>
<dbReference type="SUPFAM" id="SSF81698">
    <property type="entry name" value="FF domain"/>
    <property type="match status" value="5"/>
</dbReference>
<organism evidence="9 10">
    <name type="scientific">Candolleomyces aberdarensis</name>
    <dbReference type="NCBI Taxonomy" id="2316362"/>
    <lineage>
        <taxon>Eukaryota</taxon>
        <taxon>Fungi</taxon>
        <taxon>Dikarya</taxon>
        <taxon>Basidiomycota</taxon>
        <taxon>Agaricomycotina</taxon>
        <taxon>Agaricomycetes</taxon>
        <taxon>Agaricomycetidae</taxon>
        <taxon>Agaricales</taxon>
        <taxon>Agaricineae</taxon>
        <taxon>Psathyrellaceae</taxon>
        <taxon>Candolleomyces</taxon>
    </lineage>
</organism>
<keyword evidence="4" id="KW-0508">mRNA splicing</keyword>
<dbReference type="InterPro" id="IPR001202">
    <property type="entry name" value="WW_dom"/>
</dbReference>
<dbReference type="EMBL" id="SDEE01000053">
    <property type="protein sequence ID" value="RXW23051.1"/>
    <property type="molecule type" value="Genomic_DNA"/>
</dbReference>
<dbReference type="GO" id="GO:0071004">
    <property type="term" value="C:U2-type prespliceosome"/>
    <property type="evidence" value="ECO:0007669"/>
    <property type="project" value="TreeGrafter"/>
</dbReference>
<dbReference type="GO" id="GO:0003723">
    <property type="term" value="F:RNA binding"/>
    <property type="evidence" value="ECO:0007669"/>
    <property type="project" value="TreeGrafter"/>
</dbReference>
<sequence length="847" mass="98859">MPTHFRVWKYADIAQATPAQGIWTEHRNPEGRTYWFNTGTKNSVWEKPDDLKTPFERALNQTKWKEYFSGGRKYYYHVGAKPPTFIIHTSYLYFTQTETKESKWDMPDELLLLLEKVGKEPEASKPPAYVLAHRHSLTIISPTIPKPHSLPNAITAPPATPGATQGAIVPSGGAEPSSSAALQPNSALTPNGAASNLAVGPHTGGLPLNPSSVLPARPNLPDDPVIPHNGFISVEEGEKAFTHLLKKAGVDAGWTWDQTMRAIITDPLYKALNTLAEKKTCWEKYVNGLKAKEQEEKEARLSKLRPALKNMLKGNPNVFHYSTFQTADKLFAQHPIWQQARIEAERRLLFDEYIQELKNKEVQETRAARARAVSKVVSLFKQLNVDVTTRWRQAHVMLRESEDWNEDPELQSLPSLDILLAFEDYSRVREREYEEQMRRAAVEKTRKERKAREGFKALLQELLDNGLIKARSKWKEVYPTFKDDERYLTMLGNPGSNPLELFWDVVDVLDQQLDTKMVVIEDVLKQHKVETEPGENTSEEKKGFIVKPDTTWEEFIAVVNEHANDAVKTLSEEDVRLIFKTLHDNALKQQADEKRRAERKQRHLQDDLRYAFKKLPEPLDISMSYEQIVPLIENLPEYKALDDEEARRAAFAKYVKRQKEKLREAASEDGSTTSRKRKEPPREYRDDRDRERDSSTKDRDRDRDRERDRDRDRDSSHRDRDRDRDRYEKSSRSSRHHHRYDDYEPERRGSRDYKDYDREKDREYRSSRHDDKKRERERKGSRNDYYRDYDEPPRGEYRERSASVYDERPDPRAEKRARYDLDDMEVEKMPPPAPVRESTAELEEGEI</sequence>
<feature type="domain" description="WW" evidence="7">
    <location>
        <begin position="17"/>
        <end position="50"/>
    </location>
</feature>
<evidence type="ECO:0000313" key="10">
    <source>
        <dbReference type="Proteomes" id="UP000290288"/>
    </source>
</evidence>
<dbReference type="SMART" id="SM00441">
    <property type="entry name" value="FF"/>
    <property type="match status" value="4"/>
</dbReference>
<dbReference type="FunFam" id="1.10.10.440:FF:000013">
    <property type="entry name" value="pre-mRNA-processing protein 40A isoform X1"/>
    <property type="match status" value="1"/>
</dbReference>
<dbReference type="Gene3D" id="1.10.10.440">
    <property type="entry name" value="FF domain"/>
    <property type="match status" value="4"/>
</dbReference>
<feature type="compositionally biased region" description="Polar residues" evidence="6">
    <location>
        <begin position="182"/>
        <end position="193"/>
    </location>
</feature>
<dbReference type="SMART" id="SM00456">
    <property type="entry name" value="WW"/>
    <property type="match status" value="2"/>
</dbReference>
<dbReference type="Gene3D" id="2.20.70.10">
    <property type="match status" value="1"/>
</dbReference>
<proteinExistence type="predicted"/>
<evidence type="ECO:0008006" key="11">
    <source>
        <dbReference type="Google" id="ProtNLM"/>
    </source>
</evidence>
<comment type="caution">
    <text evidence="9">The sequence shown here is derived from an EMBL/GenBank/DDBJ whole genome shotgun (WGS) entry which is preliminary data.</text>
</comment>
<feature type="compositionally biased region" description="Low complexity" evidence="6">
    <location>
        <begin position="153"/>
        <end position="181"/>
    </location>
</feature>
<dbReference type="InterPro" id="IPR036517">
    <property type="entry name" value="FF_domain_sf"/>
</dbReference>
<evidence type="ECO:0000256" key="1">
    <source>
        <dbReference type="ARBA" id="ARBA00004123"/>
    </source>
</evidence>
<evidence type="ECO:0000256" key="4">
    <source>
        <dbReference type="ARBA" id="ARBA00023187"/>
    </source>
</evidence>
<dbReference type="Proteomes" id="UP000290288">
    <property type="component" value="Unassembled WGS sequence"/>
</dbReference>
<feature type="compositionally biased region" description="Basic and acidic residues" evidence="6">
    <location>
        <begin position="739"/>
        <end position="821"/>
    </location>
</feature>
<dbReference type="PROSITE" id="PS50020">
    <property type="entry name" value="WW_DOMAIN_2"/>
    <property type="match status" value="1"/>
</dbReference>
<evidence type="ECO:0000259" key="7">
    <source>
        <dbReference type="PROSITE" id="PS50020"/>
    </source>
</evidence>
<dbReference type="GO" id="GO:0005685">
    <property type="term" value="C:U1 snRNP"/>
    <property type="evidence" value="ECO:0007669"/>
    <property type="project" value="TreeGrafter"/>
</dbReference>
<evidence type="ECO:0000313" key="9">
    <source>
        <dbReference type="EMBL" id="RXW23051.1"/>
    </source>
</evidence>